<reference evidence="2 3" key="1">
    <citation type="submission" date="2019-10" db="EMBL/GenBank/DDBJ databases">
        <authorList>
            <person name="Dong K."/>
        </authorList>
    </citation>
    <scope>NUCLEOTIDE SEQUENCE [LARGE SCALE GENOMIC DNA]</scope>
    <source>
        <strain evidence="3">dk4302</strain>
    </source>
</reference>
<evidence type="ECO:0000256" key="1">
    <source>
        <dbReference type="SAM" id="Phobius"/>
    </source>
</evidence>
<dbReference type="EMBL" id="CP045652">
    <property type="protein sequence ID" value="QGA25203.1"/>
    <property type="molecule type" value="Genomic_DNA"/>
</dbReference>
<keyword evidence="1" id="KW-0812">Transmembrane</keyword>
<dbReference type="KEGG" id="sphe:GFH32_02225"/>
<evidence type="ECO:0000313" key="3">
    <source>
        <dbReference type="Proteomes" id="UP000326921"/>
    </source>
</evidence>
<feature type="transmembrane region" description="Helical" evidence="1">
    <location>
        <begin position="26"/>
        <end position="43"/>
    </location>
</feature>
<organism evidence="2 3">
    <name type="scientific">Sphingobacterium zhuxiongii</name>
    <dbReference type="NCBI Taxonomy" id="2662364"/>
    <lineage>
        <taxon>Bacteria</taxon>
        <taxon>Pseudomonadati</taxon>
        <taxon>Bacteroidota</taxon>
        <taxon>Sphingobacteriia</taxon>
        <taxon>Sphingobacteriales</taxon>
        <taxon>Sphingobacteriaceae</taxon>
        <taxon>Sphingobacterium</taxon>
    </lineage>
</organism>
<keyword evidence="1" id="KW-1133">Transmembrane helix</keyword>
<keyword evidence="1" id="KW-0472">Membrane</keyword>
<dbReference type="RefSeq" id="WP_153509525.1">
    <property type="nucleotide sequence ID" value="NZ_CP045652.1"/>
</dbReference>
<dbReference type="Proteomes" id="UP000326921">
    <property type="component" value="Chromosome"/>
</dbReference>
<proteinExistence type="predicted"/>
<dbReference type="AlphaFoldDB" id="A0A5Q0Q6V5"/>
<accession>A0A5Q0Q6V5</accession>
<name>A0A5Q0Q6V5_9SPHI</name>
<protein>
    <recommendedName>
        <fullName evidence="4">Fimbrillin family protein</fullName>
    </recommendedName>
</protein>
<sequence>MRVAQSIGKFLIVKSLDIIDMKFNNIFKLITISTFILFLGFGLKSCKENNEIAVSAGDALIKVEIGDITVNSEDITVNTKPKSANATRLGLTSNRIVQDSTVALGPSLSVDYVLENKGSIAKKTIQSTAKQDRSNQLSATSTPVRFELSIGTKYKLMAYTSAGLFVDEREYTYGSENYTPEFRLDAGKSYIFVAYSINSKTDPLPTVDGSTLSTAQLNNISKDLMFFKKQVTLTHGTNLLSVILKHRFSEITIHLGMDPSMTGAITQLQNGSIGATYQSANFKFSDESLTYNGNNDHNAAVTFLTGIGTRNVQSNATLLINPTTTDRVLTLNNITIDGETKASVQIPNIKVNPGHRYNLYLTFKTCVNPVYLADGALVWEYPELPGNTGIDSAGTIIPNGQKITKEFDVPHTDYGFTFEMTKLDNAFNMRINGIDILTDPKEEQIQFQTYDNTANGEGIVERNIRFIDGDEHGTSAANNPTRTAIPDIWKMQGTAANPILKVVISRTGKITIFGSKYSGGPLVEMVLKNNLQFNTVVWKQSGANNRAVDSQKVSNNTFVIGTGYGTSKVNCN</sequence>
<evidence type="ECO:0008006" key="4">
    <source>
        <dbReference type="Google" id="ProtNLM"/>
    </source>
</evidence>
<keyword evidence="3" id="KW-1185">Reference proteome</keyword>
<gene>
    <name evidence="2" type="ORF">GFH32_02225</name>
</gene>
<evidence type="ECO:0000313" key="2">
    <source>
        <dbReference type="EMBL" id="QGA25203.1"/>
    </source>
</evidence>